<dbReference type="PROSITE" id="PS50158">
    <property type="entry name" value="ZF_CCHC"/>
    <property type="match status" value="1"/>
</dbReference>
<dbReference type="Gene3D" id="3.30.420.10">
    <property type="entry name" value="Ribonuclease H-like superfamily/Ribonuclease H"/>
    <property type="match status" value="1"/>
</dbReference>
<evidence type="ECO:0000256" key="1">
    <source>
        <dbReference type="PROSITE-ProRule" id="PRU00047"/>
    </source>
</evidence>
<reference evidence="5" key="2">
    <citation type="submission" date="2025-05" db="UniProtKB">
        <authorList>
            <consortium name="EnsemblMetazoa"/>
        </authorList>
    </citation>
    <scope>IDENTIFICATION</scope>
    <source>
        <strain evidence="5">Foshan</strain>
    </source>
</reference>
<dbReference type="Pfam" id="PF05380">
    <property type="entry name" value="Peptidase_A17"/>
    <property type="match status" value="1"/>
</dbReference>
<reference evidence="6" key="1">
    <citation type="journal article" date="2015" name="Proc. Natl. Acad. Sci. U.S.A.">
        <title>Genome sequence of the Asian Tiger mosquito, Aedes albopictus, reveals insights into its biology, genetics, and evolution.</title>
        <authorList>
            <person name="Chen X.G."/>
            <person name="Jiang X."/>
            <person name="Gu J."/>
            <person name="Xu M."/>
            <person name="Wu Y."/>
            <person name="Deng Y."/>
            <person name="Zhang C."/>
            <person name="Bonizzoni M."/>
            <person name="Dermauw W."/>
            <person name="Vontas J."/>
            <person name="Armbruster P."/>
            <person name="Huang X."/>
            <person name="Yang Y."/>
            <person name="Zhang H."/>
            <person name="He W."/>
            <person name="Peng H."/>
            <person name="Liu Y."/>
            <person name="Wu K."/>
            <person name="Chen J."/>
            <person name="Lirakis M."/>
            <person name="Topalis P."/>
            <person name="Van Leeuwen T."/>
            <person name="Hall A.B."/>
            <person name="Jiang X."/>
            <person name="Thorpe C."/>
            <person name="Mueller R.L."/>
            <person name="Sun C."/>
            <person name="Waterhouse R.M."/>
            <person name="Yan G."/>
            <person name="Tu Z.J."/>
            <person name="Fang X."/>
            <person name="James A.A."/>
        </authorList>
    </citation>
    <scope>NUCLEOTIDE SEQUENCE [LARGE SCALE GENOMIC DNA]</scope>
    <source>
        <strain evidence="6">Foshan</strain>
    </source>
</reference>
<dbReference type="InterPro" id="IPR021109">
    <property type="entry name" value="Peptidase_aspartic_dom_sf"/>
</dbReference>
<evidence type="ECO:0000313" key="6">
    <source>
        <dbReference type="Proteomes" id="UP000069940"/>
    </source>
</evidence>
<dbReference type="PROSITE" id="PS50994">
    <property type="entry name" value="INTEGRASE"/>
    <property type="match status" value="1"/>
</dbReference>
<protein>
    <recommendedName>
        <fullName evidence="7">Endonuclease</fullName>
    </recommendedName>
</protein>
<keyword evidence="1" id="KW-0862">Zinc</keyword>
<dbReference type="InterPro" id="IPR041588">
    <property type="entry name" value="Integrase_H2C2"/>
</dbReference>
<dbReference type="Gene3D" id="2.40.70.10">
    <property type="entry name" value="Acid Proteases"/>
    <property type="match status" value="1"/>
</dbReference>
<dbReference type="PANTHER" id="PTHR47331">
    <property type="entry name" value="PHD-TYPE DOMAIN-CONTAINING PROTEIN"/>
    <property type="match status" value="1"/>
</dbReference>
<organism evidence="5 6">
    <name type="scientific">Aedes albopictus</name>
    <name type="common">Asian tiger mosquito</name>
    <name type="synonym">Stegomyia albopicta</name>
    <dbReference type="NCBI Taxonomy" id="7160"/>
    <lineage>
        <taxon>Eukaryota</taxon>
        <taxon>Metazoa</taxon>
        <taxon>Ecdysozoa</taxon>
        <taxon>Arthropoda</taxon>
        <taxon>Hexapoda</taxon>
        <taxon>Insecta</taxon>
        <taxon>Pterygota</taxon>
        <taxon>Neoptera</taxon>
        <taxon>Endopterygota</taxon>
        <taxon>Diptera</taxon>
        <taxon>Nematocera</taxon>
        <taxon>Culicoidea</taxon>
        <taxon>Culicidae</taxon>
        <taxon>Culicinae</taxon>
        <taxon>Aedini</taxon>
        <taxon>Aedes</taxon>
        <taxon>Stegomyia</taxon>
    </lineage>
</organism>
<dbReference type="PANTHER" id="PTHR47331:SF5">
    <property type="entry name" value="RIBONUCLEASE H"/>
    <property type="match status" value="1"/>
</dbReference>
<feature type="region of interest" description="Disordered" evidence="2">
    <location>
        <begin position="1"/>
        <end position="32"/>
    </location>
</feature>
<dbReference type="SUPFAM" id="SSF53098">
    <property type="entry name" value="Ribonuclease H-like"/>
    <property type="match status" value="1"/>
</dbReference>
<dbReference type="InterPro" id="IPR012337">
    <property type="entry name" value="RNaseH-like_sf"/>
</dbReference>
<keyword evidence="6" id="KW-1185">Reference proteome</keyword>
<dbReference type="GeneID" id="134290765"/>
<dbReference type="InterPro" id="IPR001584">
    <property type="entry name" value="Integrase_cat-core"/>
</dbReference>
<dbReference type="InterPro" id="IPR036397">
    <property type="entry name" value="RNaseH_sf"/>
</dbReference>
<keyword evidence="1" id="KW-0863">Zinc-finger</keyword>
<dbReference type="Proteomes" id="UP000069940">
    <property type="component" value="Unassembled WGS sequence"/>
</dbReference>
<dbReference type="SMART" id="SM00343">
    <property type="entry name" value="ZnF_C2HC"/>
    <property type="match status" value="2"/>
</dbReference>
<evidence type="ECO:0000259" key="4">
    <source>
        <dbReference type="PROSITE" id="PS50994"/>
    </source>
</evidence>
<dbReference type="InterPro" id="IPR043502">
    <property type="entry name" value="DNA/RNA_pol_sf"/>
</dbReference>
<feature type="compositionally biased region" description="Basic and acidic residues" evidence="2">
    <location>
        <begin position="458"/>
        <end position="467"/>
    </location>
</feature>
<evidence type="ECO:0000313" key="5">
    <source>
        <dbReference type="EnsemblMetazoa" id="AALFPA23_014624.P21241"/>
    </source>
</evidence>
<dbReference type="RefSeq" id="XP_062713945.1">
    <property type="nucleotide sequence ID" value="XM_062857961.1"/>
</dbReference>
<dbReference type="Pfam" id="PF17921">
    <property type="entry name" value="Integrase_H2C2"/>
    <property type="match status" value="1"/>
</dbReference>
<evidence type="ECO:0000259" key="3">
    <source>
        <dbReference type="PROSITE" id="PS50158"/>
    </source>
</evidence>
<feature type="domain" description="Integrase catalytic" evidence="4">
    <location>
        <begin position="1453"/>
        <end position="1642"/>
    </location>
</feature>
<keyword evidence="1" id="KW-0479">Metal-binding</keyword>
<dbReference type="InterPro" id="IPR008042">
    <property type="entry name" value="Retrotrans_Pao"/>
</dbReference>
<dbReference type="SUPFAM" id="SSF56672">
    <property type="entry name" value="DNA/RNA polymerases"/>
    <property type="match status" value="1"/>
</dbReference>
<dbReference type="Pfam" id="PF03564">
    <property type="entry name" value="DUF1759"/>
    <property type="match status" value="1"/>
</dbReference>
<dbReference type="CDD" id="cd00303">
    <property type="entry name" value="retropepsin_like"/>
    <property type="match status" value="1"/>
</dbReference>
<dbReference type="InterPro" id="IPR040676">
    <property type="entry name" value="DUF5641"/>
</dbReference>
<name>A0ABM1Z377_AEDAL</name>
<evidence type="ECO:0000256" key="2">
    <source>
        <dbReference type="SAM" id="MobiDB-lite"/>
    </source>
</evidence>
<sequence length="1766" mass="199555">MTKHKSKDKAPPSAAENQQTPSVKKDKKQTNLEAAMAQAEQLSVLVHRRGLAKGKLTRLFNNLPDDDEEAPQLSEAQIRHYVKKVEAVQKEYTEVHERILALVPADSRDSHDQHYVEFDELQDEISVKLEEELARCANTMPTSRATFVPAQAPILVHQPLKIPIPTFDGRYESWPKFKVMFKDLVDKTPDPPAVKLYHLDKALTGSAAGIIDAKTISEGNYNHAWEILEERYENKRHAIDKHIHGLLHLKKMSKGTYDELRSLLDECSKHVESLKFLEQEFLGVSELILVHVLAAALDKEIRRRWEHTVKHGELPTYDAMMEFLKEECFTMERCDGPTTKAAPAQAKVSTGAARSSQKSVAAVTTASDPKCDFCGKGHLNFACPEFKELSVQQRLAKVKERNACFNCLKRGHRGSSCPSDKTCNRCKRRHHSLLHAEEKPKPAVSEDPQSKPAPQPSKSEDQPKPPEEATSASCCSEKVLPHQVFLLTAVVDVIDKNHKTHPCRVLLDSASQVNLISKQMVESLGLNTSPSSAVVAGVNDTKSHVSRSSIVHIRSRYSGFSANVKCLVAEKVTSDLPSSTVSIREWEIPPGVQLADPQFYQSGRVDLLLGNQLFLKLLMSGEVQLADNLPCLRETQLGWVVGGVCDDAMYGSIVHSHSLTIEELNRTVQRFWEVEEVSSVPVPSEAEECEQHFQATHRRDETGRYVVQMPLKENAAELTDSRSMALKRFYILERRFAQDPDLKQQYVEFMADYERLGHCEEIKGGEDSEGVKWYLPHHAVLRPSNTTTKCRVVFDASAKVNGLSLNDVMMVGPLNQCALDEICLRFRIPRYVLTTDVAKMYRQVLLDKSHRRLQRVFFRLDPSSPLRVLELKTVTYGTASAPFLATRALLQLAKDDGHKFPLAAEIVKECFYVDNALFGFDDIKDAQEAQSQLVQMLEGGGFHLHKWASNCSELMDSIPEAEREELVSFEEMEVNDVIKTLGLLWNPSADELVFVAKPPPDIENPTKRQVLSLVASMFDPLGLAAPVIVVGKMLMKKIWCEKIDWDEELNEELKKCWNYFLKCLSDVKKIQIPRQVVAPTASAFEIHGFGDASLEAYGACVYIRSVVPGESHVVKILTAKSKIVPKSVLTIPRKELLAALLLHRLVKRVIATLKMPFRQVVLWSDNQIVLAWLKKKPEQLEVFVRNRVCEITSNGNDFEWRYVNTADNPGDIVSRGRSAEELASSDLWWNGPAFLKSENYDMDIPAPLPDEDVPELKPTVVASAMVEPDVLPVFEKFESFRKLQRVVAYVLRFCGNCKESKEKRVVSTFPTITEMQAAMKVIVRVVQRQEFAQEIAKMKSGESPKNLKSLNPYFDDGVLRVGGRLRHSTLPYLTKHPWILPHRNAVVESYIRCVHRENLHIGPSALLATLRRQVWILHGRSAVRKVTRSCVRCFKVNPTTADQRMGDLPSSRCDRAPAFQRVGLDFAGPFFIKQTGRKAAPVKGYVCVFVCMVTKGIHLEAVENLTSEAFIAALHRFVSRRGVPEELFSDNGTNFVGAKKELHELFNLFKEQATERKIFEFCQPREIRWKMIPPGAPHMGGLWEAGVKSTKSVLKKTCNTASLNMMEFSTLLCQIEALLNSRPLYAHSEDGMDPEPLTPGHFLVDRPLTAIPEPTYEEVPVNRLSRWQYVQLLRDNFWNRWYREYLVELQVRTKWTRKTANVLPGMVVMIKEDNLPPQVWKIGVVDKVFPGADGFTRVVDLRTRSGILRRPIHKLAPLPILDNSTA</sequence>
<evidence type="ECO:0008006" key="7">
    <source>
        <dbReference type="Google" id="ProtNLM"/>
    </source>
</evidence>
<dbReference type="EnsemblMetazoa" id="AALFPA23_014624.R21241">
    <property type="protein sequence ID" value="AALFPA23_014624.P21241"/>
    <property type="gene ID" value="AALFPA23_014624"/>
</dbReference>
<feature type="domain" description="CCHC-type" evidence="3">
    <location>
        <begin position="404"/>
        <end position="419"/>
    </location>
</feature>
<accession>A0ABM1Z377</accession>
<proteinExistence type="predicted"/>
<dbReference type="CDD" id="cd01644">
    <property type="entry name" value="RT_pepA17"/>
    <property type="match status" value="1"/>
</dbReference>
<feature type="region of interest" description="Disordered" evidence="2">
    <location>
        <begin position="434"/>
        <end position="472"/>
    </location>
</feature>
<dbReference type="InterPro" id="IPR001878">
    <property type="entry name" value="Znf_CCHC"/>
</dbReference>
<dbReference type="Pfam" id="PF18701">
    <property type="entry name" value="DUF5641"/>
    <property type="match status" value="1"/>
</dbReference>
<dbReference type="InterPro" id="IPR005312">
    <property type="entry name" value="DUF1759"/>
</dbReference>